<dbReference type="OrthoDB" id="1440774at2"/>
<gene>
    <name evidence="2" type="ORF">EOD41_19220</name>
</gene>
<proteinExistence type="predicted"/>
<dbReference type="Proteomes" id="UP000282759">
    <property type="component" value="Unassembled WGS sequence"/>
</dbReference>
<evidence type="ECO:0000313" key="2">
    <source>
        <dbReference type="EMBL" id="RVT97296.1"/>
    </source>
</evidence>
<evidence type="ECO:0000313" key="3">
    <source>
        <dbReference type="Proteomes" id="UP000282759"/>
    </source>
</evidence>
<dbReference type="Pfam" id="PF09697">
    <property type="entry name" value="Porph_ging"/>
    <property type="match status" value="1"/>
</dbReference>
<dbReference type="EMBL" id="SACK01000012">
    <property type="protein sequence ID" value="RVT97296.1"/>
    <property type="molecule type" value="Genomic_DNA"/>
</dbReference>
<comment type="caution">
    <text evidence="2">The sequence shown here is derived from an EMBL/GenBank/DDBJ whole genome shotgun (WGS) entry which is preliminary data.</text>
</comment>
<protein>
    <submittedName>
        <fullName evidence="2">GLPGLI family protein</fullName>
    </submittedName>
</protein>
<sequence>MKTICALFAITILSTCLAFGQNTRFTKSGIIEFEKSVNMYAILKKTLEGQDDGFWAQAVDQYKKTQPQFKKMKSTLKFTNNKTLFIPDASSSNTGGFMGDGPITGQYNTVYADLSAKKMVSRKGVFEETFLVTDSVRKIKWKITSETREIAGYTCRRANALVLDSVYVVAFYTDEIPVSGGPESFTGLPGMILGVALPHENVTWFATKVTDTTLPANAVVPPVKGKAVNHKEFIEAISSAMNSWGEYGKKYLKGFSL</sequence>
<dbReference type="InterPro" id="IPR005901">
    <property type="entry name" value="GLPGLI"/>
</dbReference>
<keyword evidence="1" id="KW-0732">Signal</keyword>
<feature type="chain" id="PRO_5019207702" evidence="1">
    <location>
        <begin position="21"/>
        <end position="257"/>
    </location>
</feature>
<name>A0A437MI42_9SPHI</name>
<organism evidence="2 3">
    <name type="scientific">Mucilaginibacter limnophilus</name>
    <dbReference type="NCBI Taxonomy" id="1932778"/>
    <lineage>
        <taxon>Bacteria</taxon>
        <taxon>Pseudomonadati</taxon>
        <taxon>Bacteroidota</taxon>
        <taxon>Sphingobacteriia</taxon>
        <taxon>Sphingobacteriales</taxon>
        <taxon>Sphingobacteriaceae</taxon>
        <taxon>Mucilaginibacter</taxon>
    </lineage>
</organism>
<dbReference type="NCBIfam" id="TIGR01200">
    <property type="entry name" value="GLPGLI"/>
    <property type="match status" value="1"/>
</dbReference>
<keyword evidence="3" id="KW-1185">Reference proteome</keyword>
<reference evidence="2 3" key="1">
    <citation type="submission" date="2019-01" db="EMBL/GenBank/DDBJ databases">
        <authorList>
            <person name="Chen W.-M."/>
        </authorList>
    </citation>
    <scope>NUCLEOTIDE SEQUENCE [LARGE SCALE GENOMIC DNA]</scope>
    <source>
        <strain evidence="2 3">YBJ-36</strain>
    </source>
</reference>
<dbReference type="RefSeq" id="WP_127708019.1">
    <property type="nucleotide sequence ID" value="NZ_SACK01000012.1"/>
</dbReference>
<evidence type="ECO:0000256" key="1">
    <source>
        <dbReference type="SAM" id="SignalP"/>
    </source>
</evidence>
<accession>A0A437MI42</accession>
<feature type="signal peptide" evidence="1">
    <location>
        <begin position="1"/>
        <end position="20"/>
    </location>
</feature>
<dbReference type="AlphaFoldDB" id="A0A437MI42"/>